<dbReference type="AlphaFoldDB" id="A0A660L0S2"/>
<dbReference type="EMBL" id="RBIJ01000004">
    <property type="protein sequence ID" value="RKQ84179.1"/>
    <property type="molecule type" value="Genomic_DNA"/>
</dbReference>
<name>A0A660L0S2_9BACL</name>
<keyword evidence="2" id="KW-1185">Reference proteome</keyword>
<evidence type="ECO:0000313" key="1">
    <source>
        <dbReference type="EMBL" id="RKQ84179.1"/>
    </source>
</evidence>
<accession>A0A660L0S2</accession>
<protein>
    <submittedName>
        <fullName evidence="1">Uncharacterized protein</fullName>
    </submittedName>
</protein>
<dbReference type="Proteomes" id="UP000267019">
    <property type="component" value="Unassembled WGS sequence"/>
</dbReference>
<dbReference type="RefSeq" id="WP_121444601.1">
    <property type="nucleotide sequence ID" value="NZ_RBIJ01000004.1"/>
</dbReference>
<proteinExistence type="predicted"/>
<comment type="caution">
    <text evidence="1">The sequence shown here is derived from an EMBL/GenBank/DDBJ whole genome shotgun (WGS) entry which is preliminary data.</text>
</comment>
<evidence type="ECO:0000313" key="2">
    <source>
        <dbReference type="Proteomes" id="UP000267019"/>
    </source>
</evidence>
<organism evidence="1 2">
    <name type="scientific">Brockia lithotrophica</name>
    <dbReference type="NCBI Taxonomy" id="933949"/>
    <lineage>
        <taxon>Bacteria</taxon>
        <taxon>Bacillati</taxon>
        <taxon>Bacillota</taxon>
        <taxon>Bacilli</taxon>
        <taxon>Bacillales</taxon>
        <taxon>Bacillales Family X. Incertae Sedis</taxon>
        <taxon>Brockia</taxon>
    </lineage>
</organism>
<sequence>MRSVFTRVPEEDAQIAWQKQVIGEEFRELVGKRYFRFAGRKGILNAEELEAMLERRREREGKKKVFEERIF</sequence>
<reference evidence="1 2" key="1">
    <citation type="submission" date="2018-10" db="EMBL/GenBank/DDBJ databases">
        <title>Genomic Encyclopedia of Type Strains, Phase IV (KMG-IV): sequencing the most valuable type-strain genomes for metagenomic binning, comparative biology and taxonomic classification.</title>
        <authorList>
            <person name="Goeker M."/>
        </authorList>
    </citation>
    <scope>NUCLEOTIDE SEQUENCE [LARGE SCALE GENOMIC DNA]</scope>
    <source>
        <strain evidence="1 2">DSM 22653</strain>
    </source>
</reference>
<gene>
    <name evidence="1" type="ORF">C7438_1357</name>
</gene>